<dbReference type="OrthoDB" id="5356091at2"/>
<proteinExistence type="predicted"/>
<dbReference type="EMBL" id="ACYG01000028">
    <property type="protein sequence ID" value="EEV16795.1"/>
    <property type="molecule type" value="Genomic_DNA"/>
</dbReference>
<keyword evidence="1" id="KW-1133">Transmembrane helix</keyword>
<organism evidence="2 3">
    <name type="scientific">Campylobacter gracilis RM3268</name>
    <dbReference type="NCBI Taxonomy" id="553220"/>
    <lineage>
        <taxon>Bacteria</taxon>
        <taxon>Pseudomonadati</taxon>
        <taxon>Campylobacterota</taxon>
        <taxon>Epsilonproteobacteria</taxon>
        <taxon>Campylobacterales</taxon>
        <taxon>Campylobacteraceae</taxon>
        <taxon>Campylobacter</taxon>
    </lineage>
</organism>
<dbReference type="CDD" id="cd12087">
    <property type="entry name" value="TM_EGFR-like"/>
    <property type="match status" value="1"/>
</dbReference>
<gene>
    <name evidence="2" type="ORF">CAMGR0001_1811</name>
</gene>
<keyword evidence="3" id="KW-1185">Reference proteome</keyword>
<evidence type="ECO:0000313" key="3">
    <source>
        <dbReference type="Proteomes" id="UP000005709"/>
    </source>
</evidence>
<sequence length="68" mass="7595">MGKILAVAVIAALIYFLIVPRFRIKKKDDATELLACDECGTYFSSDELALRDKKRLCKSCEAKLRGGK</sequence>
<comment type="caution">
    <text evidence="2">The sequence shown here is derived from an EMBL/GenBank/DDBJ whole genome shotgun (WGS) entry which is preliminary data.</text>
</comment>
<dbReference type="AlphaFoldDB" id="C8PKA1"/>
<accession>C8PKA1</accession>
<dbReference type="Proteomes" id="UP000005709">
    <property type="component" value="Unassembled WGS sequence"/>
</dbReference>
<feature type="transmembrane region" description="Helical" evidence="1">
    <location>
        <begin position="6"/>
        <end position="24"/>
    </location>
</feature>
<keyword evidence="1" id="KW-0812">Transmembrane</keyword>
<evidence type="ECO:0000313" key="2">
    <source>
        <dbReference type="EMBL" id="EEV16795.1"/>
    </source>
</evidence>
<evidence type="ECO:0000256" key="1">
    <source>
        <dbReference type="SAM" id="Phobius"/>
    </source>
</evidence>
<name>C8PKA1_9BACT</name>
<reference evidence="2 3" key="1">
    <citation type="submission" date="2009-07" db="EMBL/GenBank/DDBJ databases">
        <authorList>
            <person name="Madupu R."/>
            <person name="Sebastian Y."/>
            <person name="Durkin A.S."/>
            <person name="Torralba M."/>
            <person name="Methe B."/>
            <person name="Sutton G.G."/>
            <person name="Strausberg R.L."/>
            <person name="Nelson K.E."/>
        </authorList>
    </citation>
    <scope>NUCLEOTIDE SEQUENCE [LARGE SCALE GENOMIC DNA]</scope>
    <source>
        <strain evidence="2 3">RM3268</strain>
    </source>
</reference>
<keyword evidence="1" id="KW-0472">Membrane</keyword>
<dbReference type="RefSeq" id="WP_005872661.1">
    <property type="nucleotide sequence ID" value="NZ_ACYG01000028.1"/>
</dbReference>
<dbReference type="STRING" id="824.CGRAC_1625"/>
<protein>
    <submittedName>
        <fullName evidence="2">Uncharacterized protein</fullName>
    </submittedName>
</protein>